<comment type="similarity">
    <text evidence="1">Belongs to the glycosyltransferase 25 family.</text>
</comment>
<feature type="chain" id="PRO_5023060660" evidence="4">
    <location>
        <begin position="21"/>
        <end position="581"/>
    </location>
</feature>
<dbReference type="GO" id="GO:0050211">
    <property type="term" value="F:procollagen galactosyltransferase activity"/>
    <property type="evidence" value="ECO:0007669"/>
    <property type="project" value="TreeGrafter"/>
</dbReference>
<dbReference type="Proteomes" id="UP000325440">
    <property type="component" value="Unassembled WGS sequence"/>
</dbReference>
<evidence type="ECO:0000256" key="3">
    <source>
        <dbReference type="ARBA" id="ARBA00022679"/>
    </source>
</evidence>
<dbReference type="InterPro" id="IPR002654">
    <property type="entry name" value="Glyco_trans_25"/>
</dbReference>
<proteinExistence type="inferred from homology"/>
<dbReference type="InterPro" id="IPR029044">
    <property type="entry name" value="Nucleotide-diphossugar_trans"/>
</dbReference>
<dbReference type="InterPro" id="IPR050757">
    <property type="entry name" value="Collagen_mod_GT25"/>
</dbReference>
<evidence type="ECO:0000313" key="7">
    <source>
        <dbReference type="Proteomes" id="UP000325440"/>
    </source>
</evidence>
<evidence type="ECO:0000256" key="1">
    <source>
        <dbReference type="ARBA" id="ARBA00006721"/>
    </source>
</evidence>
<keyword evidence="2" id="KW-0328">Glycosyltransferase</keyword>
<organism evidence="6 7">
    <name type="scientific">Cinara cedri</name>
    <dbReference type="NCBI Taxonomy" id="506608"/>
    <lineage>
        <taxon>Eukaryota</taxon>
        <taxon>Metazoa</taxon>
        <taxon>Ecdysozoa</taxon>
        <taxon>Arthropoda</taxon>
        <taxon>Hexapoda</taxon>
        <taxon>Insecta</taxon>
        <taxon>Pterygota</taxon>
        <taxon>Neoptera</taxon>
        <taxon>Paraneoptera</taxon>
        <taxon>Hemiptera</taxon>
        <taxon>Sternorrhyncha</taxon>
        <taxon>Aphidomorpha</taxon>
        <taxon>Aphidoidea</taxon>
        <taxon>Aphididae</taxon>
        <taxon>Lachninae</taxon>
        <taxon>Cinara</taxon>
    </lineage>
</organism>
<feature type="domain" description="Glycosyl transferase family 25" evidence="5">
    <location>
        <begin position="325"/>
        <end position="506"/>
    </location>
</feature>
<evidence type="ECO:0000259" key="5">
    <source>
        <dbReference type="Pfam" id="PF01755"/>
    </source>
</evidence>
<dbReference type="PANTHER" id="PTHR10730:SF53">
    <property type="entry name" value="GLYCOSYLTRANSFERASE 25 FAMILY MEMBER"/>
    <property type="match status" value="1"/>
</dbReference>
<gene>
    <name evidence="6" type="ORF">CINCED_3A009713</name>
</gene>
<dbReference type="CDD" id="cd06532">
    <property type="entry name" value="Glyco_transf_25"/>
    <property type="match status" value="1"/>
</dbReference>
<reference evidence="6 7" key="1">
    <citation type="submission" date="2019-08" db="EMBL/GenBank/DDBJ databases">
        <authorList>
            <person name="Alioto T."/>
            <person name="Alioto T."/>
            <person name="Gomez Garrido J."/>
        </authorList>
    </citation>
    <scope>NUCLEOTIDE SEQUENCE [LARGE SCALE GENOMIC DNA]</scope>
</reference>
<keyword evidence="7" id="KW-1185">Reference proteome</keyword>
<keyword evidence="3 6" id="KW-0808">Transferase</keyword>
<keyword evidence="4" id="KW-0732">Signal</keyword>
<dbReference type="AlphaFoldDB" id="A0A5E4NIS4"/>
<dbReference type="Gene3D" id="3.90.550.10">
    <property type="entry name" value="Spore Coat Polysaccharide Biosynthesis Protein SpsA, Chain A"/>
    <property type="match status" value="1"/>
</dbReference>
<evidence type="ECO:0000256" key="4">
    <source>
        <dbReference type="SAM" id="SignalP"/>
    </source>
</evidence>
<dbReference type="SUPFAM" id="SSF53448">
    <property type="entry name" value="Nucleotide-diphospho-sugar transferases"/>
    <property type="match status" value="1"/>
</dbReference>
<accession>A0A5E4NIS4</accession>
<name>A0A5E4NIS4_9HEMI</name>
<evidence type="ECO:0000256" key="2">
    <source>
        <dbReference type="ARBA" id="ARBA00022676"/>
    </source>
</evidence>
<dbReference type="EMBL" id="CABPRJ010002370">
    <property type="protein sequence ID" value="VVC43634.1"/>
    <property type="molecule type" value="Genomic_DNA"/>
</dbReference>
<dbReference type="PANTHER" id="PTHR10730">
    <property type="entry name" value="PROCOLLAGEN-LYSINE,2-OXOGLUTARATE 5-DIOXYGENASE/GLYCOSYLTRANSFERASE 25 FAMILY MEMBER"/>
    <property type="match status" value="1"/>
</dbReference>
<dbReference type="OrthoDB" id="47375at2759"/>
<protein>
    <submittedName>
        <fullName evidence="6">Nucleotide-diphospho-sugar transferases,Glycosyl transferase, family 25</fullName>
    </submittedName>
</protein>
<sequence>MMIAMSVVLWTALTLVVALAGSIDDDHRKSETVFVAILIRNKAHMLPYFLSAFESLDYPKDRMHLWIRSDHNVDNSSQILNKWLETSGAVYHSVDVKIDDEPNKYDDETGPAHWPYSRFQHIVDLRESALHAARDSWADYIWFLDCDILIINKLTIKHLIRKKFPVVAPMLKSDGLYSNFWCGMTENYYYKRTPDYAPIVERKNKGCYQVPMIHSSVLIDLRFQITNNLTFRHNLVPNYMGPVDDIIIFAMSANFSSIPLHICNDEIYGYITIPLEKDSILEMDIHQLTNIKLEITVNNDPLQISSNLSEFVSPSTLMDNMGLDNIFVINLARRTERRSRMLYCLNELGLNTTFIEATDGRALTEADLEFMGVKLMPGYKDPYYKRPITKGEIGCFMSHYRIWEKTFSEGLDEVLVLEDDVRFEPYFRIKLHTLLKELRQLNVPWDLVYIGRKALNENDESRLENSKFLVRPGYSYWTLGYLLSGRGAKKLLYADPLQKLLPVDEFLPIMFNRHPQAEWSEQFDERDLIALSASPLLVYPIRYTSEDGYVSDTEDSVTVVTNDSLTTAATNAARDEIKQDL</sequence>
<feature type="signal peptide" evidence="4">
    <location>
        <begin position="1"/>
        <end position="20"/>
    </location>
</feature>
<evidence type="ECO:0000313" key="6">
    <source>
        <dbReference type="EMBL" id="VVC43634.1"/>
    </source>
</evidence>
<dbReference type="Pfam" id="PF01755">
    <property type="entry name" value="Glyco_transf_25"/>
    <property type="match status" value="1"/>
</dbReference>